<sequence length="272" mass="30796">MERIYISADIEGIWGNADSAHTMKEGAAYEQYREHMIWEVNTAIDAWFANGAKQVVVNDGHGGMDNLIASRMDERAELIIAHGAYKEYGMMEGICSDFDGACFLGYHCRSNTPGVMAHTIWGAQVRCIHINGEEMGESGINAHLAWYYGVPLLMVSGDSLLKEQLQEELETDVQFVETKRTINSLCAQNCSRLQLKERYAQATAAALRMRPVIAPKDFYTIDITFHKERNASFVARVPLTERLDACTVRIQGSDYDELYRRMRFLIKICDAF</sequence>
<dbReference type="InterPro" id="IPR036177">
    <property type="entry name" value="Peptidase_M55_sf"/>
</dbReference>
<evidence type="ECO:0000313" key="1">
    <source>
        <dbReference type="EMBL" id="MDM8158154.1"/>
    </source>
</evidence>
<reference evidence="1" key="1">
    <citation type="submission" date="2023-06" db="EMBL/GenBank/DDBJ databases">
        <title>Identification and characterization of horizontal gene transfer across gut microbiota members of farm animals based on homology search.</title>
        <authorList>
            <person name="Schwarzerova J."/>
            <person name="Nykrynova M."/>
            <person name="Jureckova K."/>
            <person name="Cejkova D."/>
            <person name="Rychlik I."/>
        </authorList>
    </citation>
    <scope>NUCLEOTIDE SEQUENCE</scope>
    <source>
        <strain evidence="1">ET39</strain>
    </source>
</reference>
<dbReference type="Gene3D" id="3.40.50.10780">
    <property type="entry name" value="Dipeptide transport protein"/>
    <property type="match status" value="1"/>
</dbReference>
<dbReference type="RefSeq" id="WP_289608576.1">
    <property type="nucleotide sequence ID" value="NZ_JAUDCG010000103.1"/>
</dbReference>
<gene>
    <name evidence="1" type="ORF">QUV96_11010</name>
</gene>
<comment type="caution">
    <text evidence="1">The sequence shown here is derived from an EMBL/GenBank/DDBJ whole genome shotgun (WGS) entry which is preliminary data.</text>
</comment>
<dbReference type="PIRSF" id="PIRSF015853">
    <property type="entry name" value="Pep_DppA"/>
    <property type="match status" value="1"/>
</dbReference>
<dbReference type="EMBL" id="JAUDCG010000103">
    <property type="protein sequence ID" value="MDM8158154.1"/>
    <property type="molecule type" value="Genomic_DNA"/>
</dbReference>
<dbReference type="InterPro" id="IPR007035">
    <property type="entry name" value="Peptidase_M55"/>
</dbReference>
<dbReference type="Gene3D" id="3.30.1360.130">
    <property type="entry name" value="Dipeptide transport protein"/>
    <property type="match status" value="1"/>
</dbReference>
<accession>A0ABT7UEX2</accession>
<dbReference type="SUPFAM" id="SSF63992">
    <property type="entry name" value="Dipeptide transport protein"/>
    <property type="match status" value="1"/>
</dbReference>
<keyword evidence="2" id="KW-1185">Reference proteome</keyword>
<proteinExistence type="predicted"/>
<organism evidence="1 2">
    <name type="scientific">Amedibacillus dolichus</name>
    <dbReference type="NCBI Taxonomy" id="31971"/>
    <lineage>
        <taxon>Bacteria</taxon>
        <taxon>Bacillati</taxon>
        <taxon>Bacillota</taxon>
        <taxon>Erysipelotrichia</taxon>
        <taxon>Erysipelotrichales</taxon>
        <taxon>Erysipelotrichaceae</taxon>
        <taxon>Amedibacillus</taxon>
    </lineage>
</organism>
<protein>
    <submittedName>
        <fullName evidence="1">M55 family metallopeptidase</fullName>
    </submittedName>
</protein>
<dbReference type="Pfam" id="PF04951">
    <property type="entry name" value="Peptidase_M55"/>
    <property type="match status" value="1"/>
</dbReference>
<dbReference type="Proteomes" id="UP001529340">
    <property type="component" value="Unassembled WGS sequence"/>
</dbReference>
<reference evidence="1" key="2">
    <citation type="submission" date="2023-06" db="EMBL/GenBank/DDBJ databases">
        <authorList>
            <person name="Zeman M."/>
            <person name="Kubasova T."/>
            <person name="Jahodarova E."/>
            <person name="Nykrynova M."/>
            <person name="Rychlik I."/>
        </authorList>
    </citation>
    <scope>NUCLEOTIDE SEQUENCE</scope>
    <source>
        <strain evidence="1">ET39</strain>
    </source>
</reference>
<name>A0ABT7UEX2_9FIRM</name>
<evidence type="ECO:0000313" key="2">
    <source>
        <dbReference type="Proteomes" id="UP001529340"/>
    </source>
</evidence>
<dbReference type="InterPro" id="IPR027476">
    <property type="entry name" value="DppA_N"/>
</dbReference>